<accession>A0A183L3V0</accession>
<protein>
    <submittedName>
        <fullName evidence="1">Uncharacterized protein</fullName>
    </submittedName>
</protein>
<organism evidence="1">
    <name type="scientific">Schistosoma curassoni</name>
    <dbReference type="NCBI Taxonomy" id="6186"/>
    <lineage>
        <taxon>Eukaryota</taxon>
        <taxon>Metazoa</taxon>
        <taxon>Spiralia</taxon>
        <taxon>Lophotrochozoa</taxon>
        <taxon>Platyhelminthes</taxon>
        <taxon>Trematoda</taxon>
        <taxon>Digenea</taxon>
        <taxon>Strigeidida</taxon>
        <taxon>Schistosomatoidea</taxon>
        <taxon>Schistosomatidae</taxon>
        <taxon>Schistosoma</taxon>
    </lineage>
</organism>
<reference evidence="1" key="1">
    <citation type="submission" date="2016-06" db="UniProtKB">
        <authorList>
            <consortium name="WormBaseParasite"/>
        </authorList>
    </citation>
    <scope>IDENTIFICATION</scope>
</reference>
<evidence type="ECO:0000313" key="1">
    <source>
        <dbReference type="WBParaSite" id="SCUD_0002201101-mRNA-1"/>
    </source>
</evidence>
<sequence length="31" mass="3785">MIYSVFHLNYLNLLDLLYFDHDLDHQQYPSG</sequence>
<name>A0A183L3V0_9TREM</name>
<dbReference type="WBParaSite" id="SCUD_0002201101-mRNA-1">
    <property type="protein sequence ID" value="SCUD_0002201101-mRNA-1"/>
    <property type="gene ID" value="SCUD_0002201101"/>
</dbReference>
<proteinExistence type="predicted"/>
<dbReference type="AlphaFoldDB" id="A0A183L3V0"/>